<protein>
    <submittedName>
        <fullName evidence="3">Uncharacterized protein</fullName>
    </submittedName>
</protein>
<name>A0ABP0JWM2_9DINO</name>
<feature type="transmembrane region" description="Helical" evidence="1">
    <location>
        <begin position="145"/>
        <end position="167"/>
    </location>
</feature>
<dbReference type="Proteomes" id="UP001642464">
    <property type="component" value="Unassembled WGS sequence"/>
</dbReference>
<keyword evidence="4" id="KW-1185">Reference proteome</keyword>
<evidence type="ECO:0000256" key="1">
    <source>
        <dbReference type="SAM" id="Phobius"/>
    </source>
</evidence>
<feature type="chain" id="PRO_5046334527" evidence="2">
    <location>
        <begin position="17"/>
        <end position="289"/>
    </location>
</feature>
<keyword evidence="2" id="KW-0732">Signal</keyword>
<keyword evidence="1" id="KW-0472">Membrane</keyword>
<sequence length="289" mass="32879">MARCHLVLILTSLCLAFWCLEILQGFEQHSWEVIQEVERKKEEERNSWHAWFATKGRDLEHEILSVFLFCCPVFCRDVRSLIPGLLLWACLTQSSESGPSSYGAIIWAKRARLVLMLHIVNTFLSCLVVPYVVSWAGCRCRLSYWMHLSASLVLLLLTIWGFAGFYVDDTIHLEAPGLSLLLLGGMQASECLLACTSDPDHLDFYAFALTEMVEVLNMNGEHVGKFRMFPFETVQDLKMKLAHNMSRQPAEISLIQLASELTVRAPLHEGQRVDRLEKPVQLQAVLVRA</sequence>
<keyword evidence="1" id="KW-1133">Transmembrane helix</keyword>
<gene>
    <name evidence="3" type="ORF">SCF082_LOCUS14193</name>
</gene>
<evidence type="ECO:0000313" key="3">
    <source>
        <dbReference type="EMBL" id="CAK9018696.1"/>
    </source>
</evidence>
<proteinExistence type="predicted"/>
<organism evidence="3 4">
    <name type="scientific">Durusdinium trenchii</name>
    <dbReference type="NCBI Taxonomy" id="1381693"/>
    <lineage>
        <taxon>Eukaryota</taxon>
        <taxon>Sar</taxon>
        <taxon>Alveolata</taxon>
        <taxon>Dinophyceae</taxon>
        <taxon>Suessiales</taxon>
        <taxon>Symbiodiniaceae</taxon>
        <taxon>Durusdinium</taxon>
    </lineage>
</organism>
<reference evidence="3 4" key="1">
    <citation type="submission" date="2024-02" db="EMBL/GenBank/DDBJ databases">
        <authorList>
            <person name="Chen Y."/>
            <person name="Shah S."/>
            <person name="Dougan E. K."/>
            <person name="Thang M."/>
            <person name="Chan C."/>
        </authorList>
    </citation>
    <scope>NUCLEOTIDE SEQUENCE [LARGE SCALE GENOMIC DNA]</scope>
</reference>
<comment type="caution">
    <text evidence="3">The sequence shown here is derived from an EMBL/GenBank/DDBJ whole genome shotgun (WGS) entry which is preliminary data.</text>
</comment>
<evidence type="ECO:0000313" key="4">
    <source>
        <dbReference type="Proteomes" id="UP001642464"/>
    </source>
</evidence>
<accession>A0ABP0JWM2</accession>
<evidence type="ECO:0000256" key="2">
    <source>
        <dbReference type="SAM" id="SignalP"/>
    </source>
</evidence>
<feature type="signal peptide" evidence="2">
    <location>
        <begin position="1"/>
        <end position="16"/>
    </location>
</feature>
<dbReference type="EMBL" id="CAXAMM010008880">
    <property type="protein sequence ID" value="CAK9018696.1"/>
    <property type="molecule type" value="Genomic_DNA"/>
</dbReference>
<keyword evidence="1" id="KW-0812">Transmembrane</keyword>
<feature type="transmembrane region" description="Helical" evidence="1">
    <location>
        <begin position="113"/>
        <end position="133"/>
    </location>
</feature>